<dbReference type="Proteomes" id="UP000238479">
    <property type="component" value="Chromosome 7"/>
</dbReference>
<organism evidence="1 2">
    <name type="scientific">Rosa chinensis</name>
    <name type="common">China rose</name>
    <dbReference type="NCBI Taxonomy" id="74649"/>
    <lineage>
        <taxon>Eukaryota</taxon>
        <taxon>Viridiplantae</taxon>
        <taxon>Streptophyta</taxon>
        <taxon>Embryophyta</taxon>
        <taxon>Tracheophyta</taxon>
        <taxon>Spermatophyta</taxon>
        <taxon>Magnoliopsida</taxon>
        <taxon>eudicotyledons</taxon>
        <taxon>Gunneridae</taxon>
        <taxon>Pentapetalae</taxon>
        <taxon>rosids</taxon>
        <taxon>fabids</taxon>
        <taxon>Rosales</taxon>
        <taxon>Rosaceae</taxon>
        <taxon>Rosoideae</taxon>
        <taxon>Rosoideae incertae sedis</taxon>
        <taxon>Rosa</taxon>
    </lineage>
</organism>
<accession>A0A2P6PBQ7</accession>
<gene>
    <name evidence="1" type="ORF">RchiOBHm_Chr7g0216401</name>
</gene>
<reference evidence="1 2" key="1">
    <citation type="journal article" date="2018" name="Nat. Genet.">
        <title>The Rosa genome provides new insights in the design of modern roses.</title>
        <authorList>
            <person name="Bendahmane M."/>
        </authorList>
    </citation>
    <scope>NUCLEOTIDE SEQUENCE [LARGE SCALE GENOMIC DNA]</scope>
    <source>
        <strain evidence="2">cv. Old Blush</strain>
    </source>
</reference>
<protein>
    <recommendedName>
        <fullName evidence="3">Pentatricopeptide</fullName>
    </recommendedName>
</protein>
<keyword evidence="2" id="KW-1185">Reference proteome</keyword>
<evidence type="ECO:0000313" key="2">
    <source>
        <dbReference type="Proteomes" id="UP000238479"/>
    </source>
</evidence>
<name>A0A2P6PBQ7_ROSCH</name>
<dbReference type="AlphaFoldDB" id="A0A2P6PBQ7"/>
<sequence length="155" mass="17108">MLLIAFNRMVELEIYAGVEYMNIVLTRHWLGGICLRKHESCMVQCLGEELVIVPLYMSCCVLVCLKEGKPEVAEEYFQKGKARGRGIAADAALDDVAIGAVCKSPDSRLALVLLGEMREMGWVPSRRTYTSVKLESLQLLSLSPALLMGCAKAIK</sequence>
<dbReference type="InterPro" id="IPR011990">
    <property type="entry name" value="TPR-like_helical_dom_sf"/>
</dbReference>
<proteinExistence type="predicted"/>
<dbReference type="Gramene" id="PRQ19363">
    <property type="protein sequence ID" value="PRQ19363"/>
    <property type="gene ID" value="RchiOBHm_Chr7g0216401"/>
</dbReference>
<evidence type="ECO:0000313" key="1">
    <source>
        <dbReference type="EMBL" id="PRQ19363.1"/>
    </source>
</evidence>
<dbReference type="Gene3D" id="1.25.40.10">
    <property type="entry name" value="Tetratricopeptide repeat domain"/>
    <property type="match status" value="1"/>
</dbReference>
<evidence type="ECO:0008006" key="3">
    <source>
        <dbReference type="Google" id="ProtNLM"/>
    </source>
</evidence>
<dbReference type="EMBL" id="PDCK01000045">
    <property type="protein sequence ID" value="PRQ19363.1"/>
    <property type="molecule type" value="Genomic_DNA"/>
</dbReference>
<comment type="caution">
    <text evidence="1">The sequence shown here is derived from an EMBL/GenBank/DDBJ whole genome shotgun (WGS) entry which is preliminary data.</text>
</comment>